<dbReference type="RefSeq" id="WP_349173128.1">
    <property type="nucleotide sequence ID" value="NZ_JBBMEU010000006.1"/>
</dbReference>
<evidence type="ECO:0000256" key="2">
    <source>
        <dbReference type="SAM" id="SignalP"/>
    </source>
</evidence>
<dbReference type="EMBL" id="JBBMEU010000006">
    <property type="protein sequence ID" value="MEQ2421485.1"/>
    <property type="molecule type" value="Genomic_DNA"/>
</dbReference>
<dbReference type="Proteomes" id="UP001433088">
    <property type="component" value="Unassembled WGS sequence"/>
</dbReference>
<feature type="signal peptide" evidence="2">
    <location>
        <begin position="1"/>
        <end position="30"/>
    </location>
</feature>
<feature type="region of interest" description="Disordered" evidence="1">
    <location>
        <begin position="29"/>
        <end position="75"/>
    </location>
</feature>
<comment type="caution">
    <text evidence="3">The sequence shown here is derived from an EMBL/GenBank/DDBJ whole genome shotgun (WGS) entry which is preliminary data.</text>
</comment>
<name>A0ABV1CUT6_9FIRM</name>
<organism evidence="3 4">
    <name type="scientific">Megasphaera intestinihominis</name>
    <dbReference type="NCBI Taxonomy" id="3133159"/>
    <lineage>
        <taxon>Bacteria</taxon>
        <taxon>Bacillati</taxon>
        <taxon>Bacillota</taxon>
        <taxon>Negativicutes</taxon>
        <taxon>Veillonellales</taxon>
        <taxon>Veillonellaceae</taxon>
        <taxon>Megasphaera</taxon>
    </lineage>
</organism>
<evidence type="ECO:0000313" key="4">
    <source>
        <dbReference type="Proteomes" id="UP001433088"/>
    </source>
</evidence>
<sequence length="98" mass="11455">MKKFNYIVRMMLVLVVTFMTFSGAALTAQAAGPRDYPQRWEQHDDRDYRHDDRNWEKERKDWEKNHKTSTQKDVDKANRKANIAIGMAAVATIIALTK</sequence>
<keyword evidence="2" id="KW-0732">Signal</keyword>
<evidence type="ECO:0000313" key="3">
    <source>
        <dbReference type="EMBL" id="MEQ2421485.1"/>
    </source>
</evidence>
<protein>
    <submittedName>
        <fullName evidence="3">Uncharacterized protein</fullName>
    </submittedName>
</protein>
<feature type="chain" id="PRO_5045924271" evidence="2">
    <location>
        <begin position="31"/>
        <end position="98"/>
    </location>
</feature>
<reference evidence="3 4" key="1">
    <citation type="submission" date="2024-03" db="EMBL/GenBank/DDBJ databases">
        <title>Human intestinal bacterial collection.</title>
        <authorList>
            <person name="Pauvert C."/>
            <person name="Hitch T.C.A."/>
            <person name="Clavel T."/>
        </authorList>
    </citation>
    <scope>NUCLEOTIDE SEQUENCE [LARGE SCALE GENOMIC DNA]</scope>
    <source>
        <strain evidence="3 4">CLA-AA-H81</strain>
    </source>
</reference>
<accession>A0ABV1CUT6</accession>
<gene>
    <name evidence="3" type="ORF">WMO23_01885</name>
</gene>
<feature type="compositionally biased region" description="Basic and acidic residues" evidence="1">
    <location>
        <begin position="36"/>
        <end position="75"/>
    </location>
</feature>
<keyword evidence="4" id="KW-1185">Reference proteome</keyword>
<evidence type="ECO:0000256" key="1">
    <source>
        <dbReference type="SAM" id="MobiDB-lite"/>
    </source>
</evidence>
<proteinExistence type="predicted"/>